<evidence type="ECO:0000313" key="2">
    <source>
        <dbReference type="Proteomes" id="UP000019760"/>
    </source>
</evidence>
<evidence type="ECO:0000313" key="1">
    <source>
        <dbReference type="EMBL" id="GAJ29196.1"/>
    </source>
</evidence>
<accession>A0A023D5Z5</accession>
<dbReference type="RefSeq" id="WP_042058764.1">
    <property type="nucleotide sequence ID" value="NZ_BAND01000053.1"/>
</dbReference>
<reference evidence="2" key="1">
    <citation type="journal article" date="2014" name="FEMS Microbiol. Lett.">
        <title>Draft Genomic DNA Sequence of the Facultatively Methylotrophic Bacterium Acidomonas methanolica type strain MB58.</title>
        <authorList>
            <person name="Higashiura N."/>
            <person name="Hadano H."/>
            <person name="Hirakawa H."/>
            <person name="Matsutani M."/>
            <person name="Takabe S."/>
            <person name="Matsushita K."/>
            <person name="Azuma Y."/>
        </authorList>
    </citation>
    <scope>NUCLEOTIDE SEQUENCE [LARGE SCALE GENOMIC DNA]</scope>
    <source>
        <strain evidence="2">MB58</strain>
    </source>
</reference>
<keyword evidence="2" id="KW-1185">Reference proteome</keyword>
<dbReference type="OrthoDB" id="7273738at2"/>
<sequence length="109" mass="11186">MSALPVEVVTSAGRRLAVREIDPGDMLDLIEAAGSAMNGASASSWLAYAEMVCSVTAIDGVPVQMPLSKDEVKALARRIGTDGIAALRPLFDAEDGGSAPDGLENAAKN</sequence>
<dbReference type="AlphaFoldDB" id="A0A023D5Z5"/>
<dbReference type="Proteomes" id="UP000019760">
    <property type="component" value="Unassembled WGS sequence"/>
</dbReference>
<comment type="caution">
    <text evidence="1">The sequence shown here is derived from an EMBL/GenBank/DDBJ whole genome shotgun (WGS) entry which is preliminary data.</text>
</comment>
<organism evidence="1 2">
    <name type="scientific">Acidomonas methanolica NBRC 104435</name>
    <dbReference type="NCBI Taxonomy" id="1231351"/>
    <lineage>
        <taxon>Bacteria</taxon>
        <taxon>Pseudomonadati</taxon>
        <taxon>Pseudomonadota</taxon>
        <taxon>Alphaproteobacteria</taxon>
        <taxon>Acetobacterales</taxon>
        <taxon>Acetobacteraceae</taxon>
        <taxon>Acidomonas</taxon>
    </lineage>
</organism>
<name>A0A023D5Z5_ACIMT</name>
<protein>
    <submittedName>
        <fullName evidence="1">Uncharacterized protein</fullName>
    </submittedName>
</protein>
<proteinExistence type="predicted"/>
<reference evidence="1 2" key="2">
    <citation type="journal article" date="2014" name="FEMS Microbiol. Lett.">
        <title>Draft genomic DNA sequence of the facultatively methylotrophic bacterium Acidomonas methanolica type strain MB58.</title>
        <authorList>
            <person name="Higashiura N."/>
            <person name="Hadano H."/>
            <person name="Hirakawa H."/>
            <person name="Matsutani M."/>
            <person name="Takabe S."/>
            <person name="Matsushita K."/>
            <person name="Azuma Y."/>
        </authorList>
    </citation>
    <scope>NUCLEOTIDE SEQUENCE [LARGE SCALE GENOMIC DNA]</scope>
    <source>
        <strain evidence="1 2">MB58</strain>
    </source>
</reference>
<gene>
    <name evidence="1" type="ORF">Amme_053_003</name>
</gene>
<dbReference type="EMBL" id="BAND01000053">
    <property type="protein sequence ID" value="GAJ29196.1"/>
    <property type="molecule type" value="Genomic_DNA"/>
</dbReference>